<feature type="region of interest" description="Disordered" evidence="1">
    <location>
        <begin position="895"/>
        <end position="958"/>
    </location>
</feature>
<reference evidence="2 3" key="1">
    <citation type="journal article" date="2014" name="Genome Biol. Evol.">
        <title>The secreted proteins of Achlya hypogyna and Thraustotheca clavata identify the ancestral oomycete secretome and reveal gene acquisitions by horizontal gene transfer.</title>
        <authorList>
            <person name="Misner I."/>
            <person name="Blouin N."/>
            <person name="Leonard G."/>
            <person name="Richards T.A."/>
            <person name="Lane C.E."/>
        </authorList>
    </citation>
    <scope>NUCLEOTIDE SEQUENCE [LARGE SCALE GENOMIC DNA]</scope>
    <source>
        <strain evidence="2 3">ATCC 48635</strain>
    </source>
</reference>
<feature type="compositionally biased region" description="Basic and acidic residues" evidence="1">
    <location>
        <begin position="1034"/>
        <end position="1047"/>
    </location>
</feature>
<feature type="compositionally biased region" description="Low complexity" evidence="1">
    <location>
        <begin position="1084"/>
        <end position="1103"/>
    </location>
</feature>
<feature type="compositionally biased region" description="Basic and acidic residues" evidence="1">
    <location>
        <begin position="136"/>
        <end position="146"/>
    </location>
</feature>
<comment type="caution">
    <text evidence="2">The sequence shown here is derived from an EMBL/GenBank/DDBJ whole genome shotgun (WGS) entry which is preliminary data.</text>
</comment>
<feature type="compositionally biased region" description="Low complexity" evidence="1">
    <location>
        <begin position="1014"/>
        <end position="1026"/>
    </location>
</feature>
<feature type="region of interest" description="Disordered" evidence="1">
    <location>
        <begin position="97"/>
        <end position="146"/>
    </location>
</feature>
<feature type="compositionally biased region" description="Low complexity" evidence="1">
    <location>
        <begin position="984"/>
        <end position="1005"/>
    </location>
</feature>
<dbReference type="OrthoDB" id="76601at2759"/>
<dbReference type="PANTHER" id="PTHR37066">
    <property type="entry name" value="HELICASE-ASSOCIATED"/>
    <property type="match status" value="1"/>
</dbReference>
<accession>A0A1V9YBV8</accession>
<dbReference type="EMBL" id="JNBR01002254">
    <property type="protein sequence ID" value="OQR83215.1"/>
    <property type="molecule type" value="Genomic_DNA"/>
</dbReference>
<evidence type="ECO:0000313" key="3">
    <source>
        <dbReference type="Proteomes" id="UP000243579"/>
    </source>
</evidence>
<protein>
    <recommendedName>
        <fullName evidence="4">Helicase-associated domain-containing protein</fullName>
    </recommendedName>
</protein>
<organism evidence="2 3">
    <name type="scientific">Achlya hypogyna</name>
    <name type="common">Oomycete</name>
    <name type="synonym">Protoachlya hypogyna</name>
    <dbReference type="NCBI Taxonomy" id="1202772"/>
    <lineage>
        <taxon>Eukaryota</taxon>
        <taxon>Sar</taxon>
        <taxon>Stramenopiles</taxon>
        <taxon>Oomycota</taxon>
        <taxon>Saprolegniomycetes</taxon>
        <taxon>Saprolegniales</taxon>
        <taxon>Achlyaceae</taxon>
        <taxon>Achlya</taxon>
    </lineage>
</organism>
<sequence>MESSEESCASLSPVRISLRLAGVVLPPPPLQLPPRNEHNANDTPPPPPADDGDTELPPPPPLDEIEPKLPPKYMSSPELEPGQLPALDISVIYGFDSEKSSSSESNSDDYSTKGKRGKARGRPRKRRKVTVAPPSKGDDEPVKPERPEVSVPFEVKLEALATYRRLYGSCHVQASFVVPPIEEWPPHLHGLELGYIVSTMRASAAILKQRALLDALGFVWVLRRSDMRCIVVTPSLVGRREVAASRPWAVVLGALRQYHALYKSFAIPTDFVVPKFDRPWLKVHAGIALAHVLPALAVHVYELPDDDVADADALGLLTHVPSWTQLLGHFRLYKRLFGHCDIPLDFVVPADDDWAETAHGVGLGELAWKVGVRFSLLEQSRKKEVVRIGVAFNTPTTWAHILDELAAFAATSGDTEVPVNHAGGLRHWYERLLEADQLQMLPAVTHKAWQALRAATAARSGPVQGTSTGAISAKAPYVVPPPAEPSSAVAPLAPQPSPRCLRGWTAATDDDVVFDNPIEWAARLAALLEYAAIHGNLLVPANFVVPDEAPWPRELWRYPIGAQATALRLRRPGLAPDRRTALDDAAFVWDPWAADMLPTITSALRAIGDAPLPETTPLPTLPDDPAGYFWTLLEAHDGFTSTEARAEVAACGFDAAGRWAAKLAALDTYDLLYQHLHVPLAFVVPGEAPWPPATHGLPLGHAVAWIRRMEAMIVPARRAELAAKHFEWTAVDFTQVDAALAQYKLLVDTDAAVPGDFTIPSHEPWPAELWRLPLGVYLGKRDVYMRRMAAVQALPLASLGLGLVSPRAGLGAGYNWHMVAMALQQFVHVHGHNDVPLLYCVTSVTGRWVRSMLGMPLGFFARICRDKFTALSQHVQRSLISIGFAPAVDIKLPPAFESAESPSDDDHGAGSDASSPEPSRGGSEDEPETPTPVAIQHNGQIARAPPPSVKLKTYPKTVLPRRRAAPTFAVQALKRLTSAPASTVTMVVPPHRRPTPVVVSSPRVMKPSPLRAQVSSSASSSASSSSDEVESDDESKVRSDAQEDSRPTNDAQVDAGGGYDSQSDAGLSYDVQSDGDDPAASTRAAPAPGRDLAAAPSQRTGPSGLLSPLALLRACEVYFRLHRDISIPASFVVPARDPRWPSAMWSVPLGAHWHAALDDTSVPDVSTADDEAVLAGLRAYESRTGHRHVAPTFQIPHGELTWPQKTWGLQLGAARDRPPTCPPVDWEKLVRGLQTFKSVYDNVDVSPEFSVPSGQWEWPEEVWQYPLGVVVQAIRSGRVFMPPSAVEHLTLLTFRWTTDDEPASNADRLP</sequence>
<dbReference type="STRING" id="1202772.A0A1V9YBV8"/>
<dbReference type="PANTHER" id="PTHR37066:SF1">
    <property type="entry name" value="LNS2_PITP DOMAIN-CONTAINING PROTEIN"/>
    <property type="match status" value="1"/>
</dbReference>
<gene>
    <name evidence="2" type="ORF">ACHHYP_14948</name>
</gene>
<keyword evidence="3" id="KW-1185">Reference proteome</keyword>
<proteinExistence type="predicted"/>
<evidence type="ECO:0000256" key="1">
    <source>
        <dbReference type="SAM" id="MobiDB-lite"/>
    </source>
</evidence>
<feature type="region of interest" description="Disordered" evidence="1">
    <location>
        <begin position="984"/>
        <end position="1103"/>
    </location>
</feature>
<dbReference type="Proteomes" id="UP000243579">
    <property type="component" value="Unassembled WGS sequence"/>
</dbReference>
<evidence type="ECO:0000313" key="2">
    <source>
        <dbReference type="EMBL" id="OQR83215.1"/>
    </source>
</evidence>
<evidence type="ECO:0008006" key="4">
    <source>
        <dbReference type="Google" id="ProtNLM"/>
    </source>
</evidence>
<feature type="region of interest" description="Disordered" evidence="1">
    <location>
        <begin position="24"/>
        <end position="82"/>
    </location>
</feature>
<feature type="compositionally biased region" description="Basic residues" evidence="1">
    <location>
        <begin position="113"/>
        <end position="129"/>
    </location>
</feature>
<name>A0A1V9YBV8_ACHHY</name>